<keyword evidence="3" id="KW-1185">Reference proteome</keyword>
<dbReference type="AlphaFoldDB" id="S7NJA6"/>
<evidence type="ECO:0000313" key="2">
    <source>
        <dbReference type="EMBL" id="EPQ16680.1"/>
    </source>
</evidence>
<dbReference type="Proteomes" id="UP000052978">
    <property type="component" value="Unassembled WGS sequence"/>
</dbReference>
<reference evidence="2 3" key="1">
    <citation type="journal article" date="2013" name="Nat. Commun.">
        <title>Genome analysis reveals insights into physiology and longevity of the Brandt's bat Myotis brandtii.</title>
        <authorList>
            <person name="Seim I."/>
            <person name="Fang X."/>
            <person name="Xiong Z."/>
            <person name="Lobanov A.V."/>
            <person name="Huang Z."/>
            <person name="Ma S."/>
            <person name="Feng Y."/>
            <person name="Turanov A.A."/>
            <person name="Zhu Y."/>
            <person name="Lenz T.L."/>
            <person name="Gerashchenko M.V."/>
            <person name="Fan D."/>
            <person name="Hee Yim S."/>
            <person name="Yao X."/>
            <person name="Jordan D."/>
            <person name="Xiong Y."/>
            <person name="Ma Y."/>
            <person name="Lyapunov A.N."/>
            <person name="Chen G."/>
            <person name="Kulakova O.I."/>
            <person name="Sun Y."/>
            <person name="Lee S.G."/>
            <person name="Bronson R.T."/>
            <person name="Moskalev A.A."/>
            <person name="Sunyaev S.R."/>
            <person name="Zhang G."/>
            <person name="Krogh A."/>
            <person name="Wang J."/>
            <person name="Gladyshev V.N."/>
        </authorList>
    </citation>
    <scope>NUCLEOTIDE SEQUENCE [LARGE SCALE GENOMIC DNA]</scope>
</reference>
<sequence length="60" mass="5895">MSRAVTATGPTSCPAAITPSAVREPGAQLVFSTPVLSRALPVSGTKSSPASSPTICPNAV</sequence>
<proteinExistence type="predicted"/>
<accession>S7NJA6</accession>
<organism evidence="2 3">
    <name type="scientific">Myotis brandtii</name>
    <name type="common">Brandt's bat</name>
    <dbReference type="NCBI Taxonomy" id="109478"/>
    <lineage>
        <taxon>Eukaryota</taxon>
        <taxon>Metazoa</taxon>
        <taxon>Chordata</taxon>
        <taxon>Craniata</taxon>
        <taxon>Vertebrata</taxon>
        <taxon>Euteleostomi</taxon>
        <taxon>Mammalia</taxon>
        <taxon>Eutheria</taxon>
        <taxon>Laurasiatheria</taxon>
        <taxon>Chiroptera</taxon>
        <taxon>Yangochiroptera</taxon>
        <taxon>Vespertilionidae</taxon>
        <taxon>Myotis</taxon>
    </lineage>
</organism>
<evidence type="ECO:0000313" key="3">
    <source>
        <dbReference type="Proteomes" id="UP000052978"/>
    </source>
</evidence>
<evidence type="ECO:0000256" key="1">
    <source>
        <dbReference type="SAM" id="MobiDB-lite"/>
    </source>
</evidence>
<dbReference type="EMBL" id="KE164279">
    <property type="protein sequence ID" value="EPQ16680.1"/>
    <property type="molecule type" value="Genomic_DNA"/>
</dbReference>
<protein>
    <submittedName>
        <fullName evidence="2">Uncharacterized protein</fullName>
    </submittedName>
</protein>
<feature type="region of interest" description="Disordered" evidence="1">
    <location>
        <begin position="40"/>
        <end position="60"/>
    </location>
</feature>
<feature type="compositionally biased region" description="Polar residues" evidence="1">
    <location>
        <begin position="44"/>
        <end position="60"/>
    </location>
</feature>
<name>S7NJA6_MYOBR</name>
<gene>
    <name evidence="2" type="ORF">D623_10008072</name>
</gene>